<accession>A0A7R9CCK3</accession>
<organism evidence="2">
    <name type="scientific">Timema cristinae</name>
    <name type="common">Walking stick</name>
    <dbReference type="NCBI Taxonomy" id="61476"/>
    <lineage>
        <taxon>Eukaryota</taxon>
        <taxon>Metazoa</taxon>
        <taxon>Ecdysozoa</taxon>
        <taxon>Arthropoda</taxon>
        <taxon>Hexapoda</taxon>
        <taxon>Insecta</taxon>
        <taxon>Pterygota</taxon>
        <taxon>Neoptera</taxon>
        <taxon>Polyneoptera</taxon>
        <taxon>Phasmatodea</taxon>
        <taxon>Timematodea</taxon>
        <taxon>Timematoidea</taxon>
        <taxon>Timematidae</taxon>
        <taxon>Timema</taxon>
    </lineage>
</organism>
<dbReference type="InterPro" id="IPR002716">
    <property type="entry name" value="PIN_dom"/>
</dbReference>
<dbReference type="GO" id="GO:0042162">
    <property type="term" value="F:telomeric DNA binding"/>
    <property type="evidence" value="ECO:0007669"/>
    <property type="project" value="TreeGrafter"/>
</dbReference>
<dbReference type="Gene3D" id="3.40.50.1010">
    <property type="entry name" value="5'-nuclease"/>
    <property type="match status" value="1"/>
</dbReference>
<dbReference type="PANTHER" id="PTHR15696:SF7">
    <property type="entry name" value="NONSENSE-MEDIATED MRNA DECAY FACTOR"/>
    <property type="match status" value="1"/>
</dbReference>
<gene>
    <name evidence="2" type="ORF">TCEB3V08_LOCUS916</name>
</gene>
<dbReference type="InterPro" id="IPR045153">
    <property type="entry name" value="Est1/Ebs1-like"/>
</dbReference>
<dbReference type="CDD" id="cd09884">
    <property type="entry name" value="PIN_Smg5-like"/>
    <property type="match status" value="1"/>
</dbReference>
<evidence type="ECO:0000259" key="1">
    <source>
        <dbReference type="Pfam" id="PF13638"/>
    </source>
</evidence>
<dbReference type="FunFam" id="3.40.50.1010:FF:000033">
    <property type="entry name" value="Blast:Protein SMG5"/>
    <property type="match status" value="1"/>
</dbReference>
<proteinExistence type="predicted"/>
<dbReference type="PANTHER" id="PTHR15696">
    <property type="entry name" value="SMG-7 SUPPRESSOR WITH MORPHOLOGICAL EFFECT ON GENITALIA PROTEIN 7"/>
    <property type="match status" value="1"/>
</dbReference>
<protein>
    <recommendedName>
        <fullName evidence="1">PIN domain-containing protein</fullName>
    </recommendedName>
</protein>
<name>A0A7R9CCK3_TIMCR</name>
<dbReference type="GO" id="GO:0000184">
    <property type="term" value="P:nuclear-transcribed mRNA catabolic process, nonsense-mediated decay"/>
    <property type="evidence" value="ECO:0007669"/>
    <property type="project" value="TreeGrafter"/>
</dbReference>
<dbReference type="GO" id="GO:0070034">
    <property type="term" value="F:telomerase RNA binding"/>
    <property type="evidence" value="ECO:0007669"/>
    <property type="project" value="TreeGrafter"/>
</dbReference>
<feature type="domain" description="PIN" evidence="1">
    <location>
        <begin position="189"/>
        <end position="297"/>
    </location>
</feature>
<evidence type="ECO:0000313" key="2">
    <source>
        <dbReference type="EMBL" id="CAD7392914.1"/>
    </source>
</evidence>
<dbReference type="AlphaFoldDB" id="A0A7R9CCK3"/>
<sequence>MRFEFNTGDNPPKGCAPIVGQGTYDQRMRSGVIVFNWCGVSGTQARITTGRELTWANGAERRHVGDLWRRATRADTPVGWLVAALESLINTVAGKGRELTWANGAERRHVGDLWRRATRADTPVGWLVAALESLINTVAGKGCPDADAAGQRRGQLMHHMGQLWLRAEVRDLESRVRRRGAAFSPYLAVDGDALIYHIHLVKQLVGARKFIVLIPSVVVSALDKLKREVSRAREAIRWLESQFQRGNRFLRAQRNHEQLPLPLIKYPKKKDREAWLFFQVLECCHYFSQQTGVHEIQPDISVVTLLTGHKDEHNKMDFSPVGVAKSAGEYTIRVSTWSSLKASTPSGRRQVRAMAEKGPTRSHRLVVSR</sequence>
<dbReference type="EMBL" id="OC316605">
    <property type="protein sequence ID" value="CAD7392914.1"/>
    <property type="molecule type" value="Genomic_DNA"/>
</dbReference>
<dbReference type="Pfam" id="PF13638">
    <property type="entry name" value="PIN_4"/>
    <property type="match status" value="1"/>
</dbReference>
<reference evidence="2" key="1">
    <citation type="submission" date="2020-11" db="EMBL/GenBank/DDBJ databases">
        <authorList>
            <person name="Tran Van P."/>
        </authorList>
    </citation>
    <scope>NUCLEOTIDE SEQUENCE</scope>
</reference>
<dbReference type="GO" id="GO:0005697">
    <property type="term" value="C:telomerase holoenzyme complex"/>
    <property type="evidence" value="ECO:0007669"/>
    <property type="project" value="TreeGrafter"/>
</dbReference>